<feature type="compositionally biased region" description="Basic residues" evidence="1">
    <location>
        <begin position="1"/>
        <end position="14"/>
    </location>
</feature>
<feature type="region of interest" description="Disordered" evidence="1">
    <location>
        <begin position="644"/>
        <end position="684"/>
    </location>
</feature>
<feature type="region of interest" description="Disordered" evidence="1">
    <location>
        <begin position="1"/>
        <end position="100"/>
    </location>
</feature>
<feature type="region of interest" description="Disordered" evidence="1">
    <location>
        <begin position="220"/>
        <end position="338"/>
    </location>
</feature>
<evidence type="ECO:0000313" key="3">
    <source>
        <dbReference type="Proteomes" id="UP000800235"/>
    </source>
</evidence>
<feature type="region of interest" description="Disordered" evidence="1">
    <location>
        <begin position="416"/>
        <end position="449"/>
    </location>
</feature>
<evidence type="ECO:0000313" key="2">
    <source>
        <dbReference type="EMBL" id="KAF2428621.1"/>
    </source>
</evidence>
<accession>A0A9P4NNU6</accession>
<dbReference type="AlphaFoldDB" id="A0A9P4NNU6"/>
<proteinExistence type="predicted"/>
<name>A0A9P4NNU6_9PEZI</name>
<reference evidence="2" key="1">
    <citation type="journal article" date="2020" name="Stud. Mycol.">
        <title>101 Dothideomycetes genomes: a test case for predicting lifestyles and emergence of pathogens.</title>
        <authorList>
            <person name="Haridas S."/>
            <person name="Albert R."/>
            <person name="Binder M."/>
            <person name="Bloem J."/>
            <person name="Labutti K."/>
            <person name="Salamov A."/>
            <person name="Andreopoulos B."/>
            <person name="Baker S."/>
            <person name="Barry K."/>
            <person name="Bills G."/>
            <person name="Bluhm B."/>
            <person name="Cannon C."/>
            <person name="Castanera R."/>
            <person name="Culley D."/>
            <person name="Daum C."/>
            <person name="Ezra D."/>
            <person name="Gonzalez J."/>
            <person name="Henrissat B."/>
            <person name="Kuo A."/>
            <person name="Liang C."/>
            <person name="Lipzen A."/>
            <person name="Lutzoni F."/>
            <person name="Magnuson J."/>
            <person name="Mondo S."/>
            <person name="Nolan M."/>
            <person name="Ohm R."/>
            <person name="Pangilinan J."/>
            <person name="Park H.-J."/>
            <person name="Ramirez L."/>
            <person name="Alfaro M."/>
            <person name="Sun H."/>
            <person name="Tritt A."/>
            <person name="Yoshinaga Y."/>
            <person name="Zwiers L.-H."/>
            <person name="Turgeon B."/>
            <person name="Goodwin S."/>
            <person name="Spatafora J."/>
            <person name="Crous P."/>
            <person name="Grigoriev I."/>
        </authorList>
    </citation>
    <scope>NUCLEOTIDE SEQUENCE</scope>
    <source>
        <strain evidence="2">CBS 130266</strain>
    </source>
</reference>
<keyword evidence="3" id="KW-1185">Reference proteome</keyword>
<dbReference type="Proteomes" id="UP000800235">
    <property type="component" value="Unassembled WGS sequence"/>
</dbReference>
<feature type="compositionally biased region" description="Polar residues" evidence="1">
    <location>
        <begin position="79"/>
        <end position="100"/>
    </location>
</feature>
<feature type="compositionally biased region" description="Basic and acidic residues" evidence="1">
    <location>
        <begin position="46"/>
        <end position="59"/>
    </location>
</feature>
<sequence>MHSHTGRRFRKKLWGHQSTSSQPSESALSDSVSSQPEPPSPDPEELDHPPASDDGERPYRRFSVPLLTQATLLNDADSSHNNNQGRRPSLPTTGLTPEPDIQQSRISTFNSENLGVNDRFFVNPSYVRFSEDIADRNIQLSRTSEFPDPSVPSLPQSASRQGTTIFDFADNSSRKSSVNSYSLVDEYDRKFSHPQSESRNDSVSSDIYRRAGRKATAYVGHQGEYFPSEDVEYTEPQESRRQSIKLPATSPLQEKPEPPTPGIDQSSWPGSSVSNTTPGSISSIVENKAPPTSRTSDTHSPITEPNSVMPTAYGDRSFGGSGVGQPAHTLSHRTHPQDIDERALRDHADAESSRSDPSFEATLIKGILKNKPTGMTTNPQDIDEQALKEYADAETPSSEPSFETLLIDGILNLPPSSLTSSSSSEGSRHSGSPRTPQYGASSPKDYLIKDSKDPVNISSIVDLSNTVDHTVDVKHAPAVTHETVYPQTHHIREEQVTRDIHHHDIFHRILPIHDVEVLPARHFVHGADGKLVEVPESNVPIGRVDSYNSVIKSPLQPQTSLEEVPKPAQGWRRPFTARYWTGTEGEYKESVGNDGILRTDTTWVHPPTLEEGGKATGQTVPFHFIHHKPEKVADMGGLVETSDRMPGGWADGASDAPVEIPDRISSKRASKRFSIPRKPLGSED</sequence>
<feature type="compositionally biased region" description="Polar residues" evidence="1">
    <location>
        <begin position="263"/>
        <end position="309"/>
    </location>
</feature>
<comment type="caution">
    <text evidence="2">The sequence shown here is derived from an EMBL/GenBank/DDBJ whole genome shotgun (WGS) entry which is preliminary data.</text>
</comment>
<organism evidence="2 3">
    <name type="scientific">Tothia fuscella</name>
    <dbReference type="NCBI Taxonomy" id="1048955"/>
    <lineage>
        <taxon>Eukaryota</taxon>
        <taxon>Fungi</taxon>
        <taxon>Dikarya</taxon>
        <taxon>Ascomycota</taxon>
        <taxon>Pezizomycotina</taxon>
        <taxon>Dothideomycetes</taxon>
        <taxon>Pleosporomycetidae</taxon>
        <taxon>Venturiales</taxon>
        <taxon>Cylindrosympodiaceae</taxon>
        <taxon>Tothia</taxon>
    </lineage>
</organism>
<feature type="compositionally biased region" description="Polar residues" evidence="1">
    <location>
        <begin position="16"/>
        <end position="28"/>
    </location>
</feature>
<feature type="compositionally biased region" description="Low complexity" evidence="1">
    <location>
        <begin position="416"/>
        <end position="432"/>
    </location>
</feature>
<feature type="compositionally biased region" description="Basic residues" evidence="1">
    <location>
        <begin position="666"/>
        <end position="675"/>
    </location>
</feature>
<dbReference type="OrthoDB" id="5325276at2759"/>
<gene>
    <name evidence="2" type="ORF">EJ08DRAFT_680534</name>
</gene>
<dbReference type="EMBL" id="MU007054">
    <property type="protein sequence ID" value="KAF2428621.1"/>
    <property type="molecule type" value="Genomic_DNA"/>
</dbReference>
<evidence type="ECO:0000256" key="1">
    <source>
        <dbReference type="SAM" id="MobiDB-lite"/>
    </source>
</evidence>
<protein>
    <submittedName>
        <fullName evidence="2">Uncharacterized protein</fullName>
    </submittedName>
</protein>